<gene>
    <name evidence="5" type="ORF">SAMN05421541_103115</name>
</gene>
<organism evidence="5 6">
    <name type="scientific">Actinoplanes philippinensis</name>
    <dbReference type="NCBI Taxonomy" id="35752"/>
    <lineage>
        <taxon>Bacteria</taxon>
        <taxon>Bacillati</taxon>
        <taxon>Actinomycetota</taxon>
        <taxon>Actinomycetes</taxon>
        <taxon>Micromonosporales</taxon>
        <taxon>Micromonosporaceae</taxon>
        <taxon>Actinoplanes</taxon>
    </lineage>
</organism>
<feature type="domain" description="HTH araC/xylS-type" evidence="4">
    <location>
        <begin position="142"/>
        <end position="222"/>
    </location>
</feature>
<dbReference type="Pfam" id="PF20240">
    <property type="entry name" value="DUF6597"/>
    <property type="match status" value="1"/>
</dbReference>
<dbReference type="Gene3D" id="1.10.10.60">
    <property type="entry name" value="Homeodomain-like"/>
    <property type="match status" value="1"/>
</dbReference>
<keyword evidence="1" id="KW-0805">Transcription regulation</keyword>
<dbReference type="AlphaFoldDB" id="A0A1I2CPE6"/>
<evidence type="ECO:0000256" key="3">
    <source>
        <dbReference type="ARBA" id="ARBA00023163"/>
    </source>
</evidence>
<sequence>MYEEWPSPLPHVVAWRSVTPPGQSLAKRILPDGCLDLIWQDGTVFVAGPDTTAQLGHPPPGSRYAALRFAAGTGPGVLGVPACELVDRQVPLEALWPAAEVRPLAEAADPMAALTAAARRRWARPDPMMIALARAARAGDPVGAVAERCGLSPRQLQRRSNTAFGYGPKTLHRIMRLQRAVALARGGQPFAAVSAEAGYADQAHLSREVRAMAGVPLSDLLR</sequence>
<dbReference type="RefSeq" id="WP_093611455.1">
    <property type="nucleotide sequence ID" value="NZ_BOMT01000008.1"/>
</dbReference>
<evidence type="ECO:0000256" key="2">
    <source>
        <dbReference type="ARBA" id="ARBA00023125"/>
    </source>
</evidence>
<evidence type="ECO:0000313" key="5">
    <source>
        <dbReference type="EMBL" id="SFE70015.1"/>
    </source>
</evidence>
<evidence type="ECO:0000259" key="4">
    <source>
        <dbReference type="PROSITE" id="PS01124"/>
    </source>
</evidence>
<dbReference type="InterPro" id="IPR018060">
    <property type="entry name" value="HTH_AraC"/>
</dbReference>
<keyword evidence="3" id="KW-0804">Transcription</keyword>
<reference evidence="5 6" key="1">
    <citation type="submission" date="2016-10" db="EMBL/GenBank/DDBJ databases">
        <authorList>
            <person name="de Groot N.N."/>
        </authorList>
    </citation>
    <scope>NUCLEOTIDE SEQUENCE [LARGE SCALE GENOMIC DNA]</scope>
    <source>
        <strain evidence="5 6">DSM 43019</strain>
    </source>
</reference>
<dbReference type="PROSITE" id="PS01124">
    <property type="entry name" value="HTH_ARAC_FAMILY_2"/>
    <property type="match status" value="1"/>
</dbReference>
<accession>A0A1I2CPE6</accession>
<name>A0A1I2CPE6_9ACTN</name>
<dbReference type="PROSITE" id="PS00041">
    <property type="entry name" value="HTH_ARAC_FAMILY_1"/>
    <property type="match status" value="1"/>
</dbReference>
<dbReference type="GO" id="GO:0043565">
    <property type="term" value="F:sequence-specific DNA binding"/>
    <property type="evidence" value="ECO:0007669"/>
    <property type="project" value="InterPro"/>
</dbReference>
<dbReference type="InterPro" id="IPR018062">
    <property type="entry name" value="HTH_AraC-typ_CS"/>
</dbReference>
<dbReference type="InterPro" id="IPR050204">
    <property type="entry name" value="AraC_XylS_family_regulators"/>
</dbReference>
<keyword evidence="6" id="KW-1185">Reference proteome</keyword>
<proteinExistence type="predicted"/>
<dbReference type="GO" id="GO:0003700">
    <property type="term" value="F:DNA-binding transcription factor activity"/>
    <property type="evidence" value="ECO:0007669"/>
    <property type="project" value="InterPro"/>
</dbReference>
<protein>
    <submittedName>
        <fullName evidence="5">AraC-type DNA-binding protein</fullName>
    </submittedName>
</protein>
<dbReference type="InterPro" id="IPR046532">
    <property type="entry name" value="DUF6597"/>
</dbReference>
<dbReference type="EMBL" id="FONV01000003">
    <property type="protein sequence ID" value="SFE70015.1"/>
    <property type="molecule type" value="Genomic_DNA"/>
</dbReference>
<evidence type="ECO:0000313" key="6">
    <source>
        <dbReference type="Proteomes" id="UP000199645"/>
    </source>
</evidence>
<dbReference type="PANTHER" id="PTHR46796:SF15">
    <property type="entry name" value="BLL1074 PROTEIN"/>
    <property type="match status" value="1"/>
</dbReference>
<dbReference type="SMART" id="SM00342">
    <property type="entry name" value="HTH_ARAC"/>
    <property type="match status" value="1"/>
</dbReference>
<dbReference type="Pfam" id="PF12833">
    <property type="entry name" value="HTH_18"/>
    <property type="match status" value="1"/>
</dbReference>
<dbReference type="PANTHER" id="PTHR46796">
    <property type="entry name" value="HTH-TYPE TRANSCRIPTIONAL ACTIVATOR RHAS-RELATED"/>
    <property type="match status" value="1"/>
</dbReference>
<keyword evidence="2 5" id="KW-0238">DNA-binding</keyword>
<dbReference type="STRING" id="35752.SAMN05421541_103115"/>
<dbReference type="Proteomes" id="UP000199645">
    <property type="component" value="Unassembled WGS sequence"/>
</dbReference>
<evidence type="ECO:0000256" key="1">
    <source>
        <dbReference type="ARBA" id="ARBA00023015"/>
    </source>
</evidence>
<dbReference type="OrthoDB" id="9815799at2"/>